<feature type="transmembrane region" description="Helical" evidence="12">
    <location>
        <begin position="73"/>
        <end position="94"/>
    </location>
</feature>
<evidence type="ECO:0000256" key="10">
    <source>
        <dbReference type="ARBA" id="ARBA00023136"/>
    </source>
</evidence>
<dbReference type="Pfam" id="PF01435">
    <property type="entry name" value="Peptidase_M48"/>
    <property type="match status" value="1"/>
</dbReference>
<keyword evidence="7 11" id="KW-0862">Zinc</keyword>
<keyword evidence="4 12" id="KW-0812">Transmembrane</keyword>
<evidence type="ECO:0000256" key="11">
    <source>
        <dbReference type="RuleBase" id="RU003983"/>
    </source>
</evidence>
<dbReference type="CDD" id="cd07328">
    <property type="entry name" value="M48_Ste24p_like"/>
    <property type="match status" value="1"/>
</dbReference>
<dbReference type="RefSeq" id="WP_069032319.1">
    <property type="nucleotide sequence ID" value="NZ_MDKC01000002.1"/>
</dbReference>
<proteinExistence type="inferred from homology"/>
<keyword evidence="15" id="KW-1185">Reference proteome</keyword>
<comment type="cofactor">
    <cofactor evidence="11">
        <name>Zn(2+)</name>
        <dbReference type="ChEBI" id="CHEBI:29105"/>
    </cofactor>
    <text evidence="11">Binds 1 zinc ion per subunit.</text>
</comment>
<keyword evidence="10 12" id="KW-0472">Membrane</keyword>
<evidence type="ECO:0000256" key="12">
    <source>
        <dbReference type="SAM" id="Phobius"/>
    </source>
</evidence>
<dbReference type="PANTHER" id="PTHR43221">
    <property type="entry name" value="PROTEASE HTPX"/>
    <property type="match status" value="1"/>
</dbReference>
<gene>
    <name evidence="14" type="ORF">BED47_02845</name>
</gene>
<evidence type="ECO:0000256" key="3">
    <source>
        <dbReference type="ARBA" id="ARBA00022670"/>
    </source>
</evidence>
<evidence type="ECO:0000313" key="14">
    <source>
        <dbReference type="EMBL" id="ODG93241.1"/>
    </source>
</evidence>
<comment type="similarity">
    <text evidence="11">Belongs to the peptidase M48 family.</text>
</comment>
<evidence type="ECO:0000256" key="4">
    <source>
        <dbReference type="ARBA" id="ARBA00022692"/>
    </source>
</evidence>
<name>A0ABX2ZTZ7_9BACI</name>
<evidence type="ECO:0000256" key="2">
    <source>
        <dbReference type="ARBA" id="ARBA00022475"/>
    </source>
</evidence>
<keyword evidence="6 11" id="KW-0378">Hydrolase</keyword>
<evidence type="ECO:0000256" key="7">
    <source>
        <dbReference type="ARBA" id="ARBA00022833"/>
    </source>
</evidence>
<sequence>MSENCIKREPNVSKKKIFVSLLFVPGFYLMVLFTTGLIVFVGSGLIFIIHYFVGKFLGELGFAYFGLILLDALPFFGMIFGVVSCFIAIISMFFKNKQFEPAILINPHDHPKLRDLISELSVKMDSQMPDAIILHVKSKFFVSEGKINVFNGTAKGRILAISYPLLHVLTVNELRAIIAHELSHFTGRDLVFHRFVFPVYKGANKYLEYITSLFNHNGRRRPIFISIPMILPKVLMEYYLKIFHKYNMKISREMEYRADYIASKMCGKENFKEALSKLISHGNVFNRLIDEQMTEKIVHGFQFENYFSFYREHVETYKKQIEESLGKALRDHEVEYATHPTLKNRIVNLPNVDSIYDNNEEALDLINSFDYIEVSMTKYYNYYLNDNAIHF</sequence>
<accession>A0ABX2ZTZ7</accession>
<feature type="domain" description="Peptidase M48" evidence="13">
    <location>
        <begin position="111"/>
        <end position="349"/>
    </location>
</feature>
<evidence type="ECO:0000313" key="15">
    <source>
        <dbReference type="Proteomes" id="UP000094580"/>
    </source>
</evidence>
<dbReference type="EMBL" id="MDKC01000002">
    <property type="protein sequence ID" value="ODG93241.1"/>
    <property type="molecule type" value="Genomic_DNA"/>
</dbReference>
<reference evidence="14 15" key="1">
    <citation type="submission" date="2016-07" db="EMBL/GenBank/DDBJ databases">
        <authorList>
            <person name="Townsley L."/>
            <person name="Shank E.A."/>
        </authorList>
    </citation>
    <scope>NUCLEOTIDE SEQUENCE [LARGE SCALE GENOMIC DNA]</scope>
    <source>
        <strain evidence="14 15">CH01</strain>
    </source>
</reference>
<dbReference type="Proteomes" id="UP000094580">
    <property type="component" value="Unassembled WGS sequence"/>
</dbReference>
<comment type="caution">
    <text evidence="14">The sequence shown here is derived from an EMBL/GenBank/DDBJ whole genome shotgun (WGS) entry which is preliminary data.</text>
</comment>
<evidence type="ECO:0000256" key="6">
    <source>
        <dbReference type="ARBA" id="ARBA00022801"/>
    </source>
</evidence>
<evidence type="ECO:0000256" key="9">
    <source>
        <dbReference type="ARBA" id="ARBA00023049"/>
    </source>
</evidence>
<organism evidence="14 15">
    <name type="scientific">Gottfriedia luciferensis</name>
    <dbReference type="NCBI Taxonomy" id="178774"/>
    <lineage>
        <taxon>Bacteria</taxon>
        <taxon>Bacillati</taxon>
        <taxon>Bacillota</taxon>
        <taxon>Bacilli</taxon>
        <taxon>Bacillales</taxon>
        <taxon>Bacillaceae</taxon>
        <taxon>Gottfriedia</taxon>
    </lineage>
</organism>
<evidence type="ECO:0000256" key="5">
    <source>
        <dbReference type="ARBA" id="ARBA00022723"/>
    </source>
</evidence>
<protein>
    <recommendedName>
        <fullName evidence="13">Peptidase M48 domain-containing protein</fullName>
    </recommendedName>
</protein>
<dbReference type="InterPro" id="IPR050083">
    <property type="entry name" value="HtpX_protease"/>
</dbReference>
<evidence type="ECO:0000256" key="8">
    <source>
        <dbReference type="ARBA" id="ARBA00022989"/>
    </source>
</evidence>
<keyword evidence="5" id="KW-0479">Metal-binding</keyword>
<keyword evidence="2" id="KW-1003">Cell membrane</keyword>
<comment type="subcellular location">
    <subcellularLocation>
        <location evidence="1">Cell membrane</location>
        <topology evidence="1">Multi-pass membrane protein</topology>
    </subcellularLocation>
</comment>
<feature type="transmembrane region" description="Helical" evidence="12">
    <location>
        <begin position="21"/>
        <end position="53"/>
    </location>
</feature>
<keyword evidence="3 11" id="KW-0645">Protease</keyword>
<evidence type="ECO:0000256" key="1">
    <source>
        <dbReference type="ARBA" id="ARBA00004651"/>
    </source>
</evidence>
<dbReference type="PANTHER" id="PTHR43221:SF1">
    <property type="entry name" value="PROTEASE HTPX"/>
    <property type="match status" value="1"/>
</dbReference>
<dbReference type="InterPro" id="IPR001915">
    <property type="entry name" value="Peptidase_M48"/>
</dbReference>
<evidence type="ECO:0000259" key="13">
    <source>
        <dbReference type="Pfam" id="PF01435"/>
    </source>
</evidence>
<dbReference type="Gene3D" id="3.30.2010.10">
    <property type="entry name" value="Metalloproteases ('zincins'), catalytic domain"/>
    <property type="match status" value="1"/>
</dbReference>
<keyword evidence="8 12" id="KW-1133">Transmembrane helix</keyword>
<keyword evidence="9 11" id="KW-0482">Metalloprotease</keyword>